<gene>
    <name evidence="1" type="ORF">EEW87_013535</name>
</gene>
<reference evidence="1 2" key="1">
    <citation type="submission" date="2019-09" db="EMBL/GenBank/DDBJ databases">
        <title>Complete Genome Sequence of Janibacter melonis M714 with both human health impact and industrial applications.</title>
        <authorList>
            <person name="Jin M."/>
            <person name="Zhao Q.R."/>
        </authorList>
    </citation>
    <scope>NUCLEOTIDE SEQUENCE [LARGE SCALE GENOMIC DNA]</scope>
    <source>
        <strain evidence="1 2">M714</strain>
    </source>
</reference>
<dbReference type="KEGG" id="jme:EEW87_013535"/>
<organism evidence="1 2">
    <name type="scientific">Janibacter melonis</name>
    <dbReference type="NCBI Taxonomy" id="262209"/>
    <lineage>
        <taxon>Bacteria</taxon>
        <taxon>Bacillati</taxon>
        <taxon>Actinomycetota</taxon>
        <taxon>Actinomycetes</taxon>
        <taxon>Micrococcales</taxon>
        <taxon>Intrasporangiaceae</taxon>
        <taxon>Janibacter</taxon>
    </lineage>
</organism>
<name>A0A5P8FPH9_9MICO</name>
<dbReference type="Proteomes" id="UP000271708">
    <property type="component" value="Chromosome"/>
</dbReference>
<dbReference type="AlphaFoldDB" id="A0A5P8FPH9"/>
<dbReference type="GeneID" id="59162206"/>
<sequence>MRVRERRVSWSMLALVASLAGAALLGAIGWVPSLIGKDSGVQAVTPGMLTIADGVGGVITLGEGRAVALDQSGLRITDGDDVLYRTVRGGSPVSALRGTLDDSGDSPREDVEDAVSDLRIDRVGVSPGIARYTGTLSSDGGSLPTVITVTFDDRWVRLYVDVQGADAVVLHGAEELGSLGYPPALPDRLLRGRAWWVEPGIGRATPVMTSDRRTDQALGPEGVARAVDLRRRGHTDLHAWGSVLDLSVTSSARPEPEPEEES</sequence>
<evidence type="ECO:0000313" key="1">
    <source>
        <dbReference type="EMBL" id="QFQ31101.1"/>
    </source>
</evidence>
<proteinExistence type="predicted"/>
<protein>
    <submittedName>
        <fullName evidence="1">Uncharacterized protein</fullName>
    </submittedName>
</protein>
<dbReference type="RefSeq" id="WP_148041627.1">
    <property type="nucleotide sequence ID" value="NZ_CP044548.2"/>
</dbReference>
<accession>A0A5P8FPH9</accession>
<dbReference type="OrthoDB" id="4842542at2"/>
<dbReference type="EMBL" id="CP044548">
    <property type="protein sequence ID" value="QFQ31101.1"/>
    <property type="molecule type" value="Genomic_DNA"/>
</dbReference>
<evidence type="ECO:0000313" key="2">
    <source>
        <dbReference type="Proteomes" id="UP000271708"/>
    </source>
</evidence>